<dbReference type="SMART" id="SM00418">
    <property type="entry name" value="HTH_ARSR"/>
    <property type="match status" value="1"/>
</dbReference>
<dbReference type="InterPro" id="IPR036388">
    <property type="entry name" value="WH-like_DNA-bd_sf"/>
</dbReference>
<dbReference type="Gene3D" id="3.40.50.2300">
    <property type="match status" value="1"/>
</dbReference>
<keyword evidence="4" id="KW-1185">Reference proteome</keyword>
<gene>
    <name evidence="3" type="ORF">CLV54_2799</name>
</gene>
<evidence type="ECO:0000313" key="3">
    <source>
        <dbReference type="EMBL" id="PJJ55455.1"/>
    </source>
</evidence>
<reference evidence="3 4" key="1">
    <citation type="submission" date="2017-11" db="EMBL/GenBank/DDBJ databases">
        <title>Genomic Encyclopedia of Archaeal and Bacterial Type Strains, Phase II (KMG-II): From Individual Species to Whole Genera.</title>
        <authorList>
            <person name="Goeker M."/>
        </authorList>
    </citation>
    <scope>NUCLEOTIDE SEQUENCE [LARGE SCALE GENOMIC DNA]</scope>
    <source>
        <strain evidence="3 4">DSM 25625</strain>
    </source>
</reference>
<dbReference type="SMART" id="SM00226">
    <property type="entry name" value="LMWPc"/>
    <property type="match status" value="1"/>
</dbReference>
<name>A0A2M9BBY2_9MICO</name>
<dbReference type="GO" id="GO:0046685">
    <property type="term" value="P:response to arsenic-containing substance"/>
    <property type="evidence" value="ECO:0007669"/>
    <property type="project" value="UniProtKB-KW"/>
</dbReference>
<dbReference type="PROSITE" id="PS50987">
    <property type="entry name" value="HTH_ARSR_2"/>
    <property type="match status" value="1"/>
</dbReference>
<dbReference type="EMBL" id="PGFB01000005">
    <property type="protein sequence ID" value="PJJ55455.1"/>
    <property type="molecule type" value="Genomic_DNA"/>
</dbReference>
<organism evidence="3 4">
    <name type="scientific">Compostimonas suwonensis</name>
    <dbReference type="NCBI Taxonomy" id="1048394"/>
    <lineage>
        <taxon>Bacteria</taxon>
        <taxon>Bacillati</taxon>
        <taxon>Actinomycetota</taxon>
        <taxon>Actinomycetes</taxon>
        <taxon>Micrococcales</taxon>
        <taxon>Microbacteriaceae</taxon>
        <taxon>Compostimonas</taxon>
    </lineage>
</organism>
<dbReference type="InterPro" id="IPR001845">
    <property type="entry name" value="HTH_ArsR_DNA-bd_dom"/>
</dbReference>
<proteinExistence type="predicted"/>
<dbReference type="PANTHER" id="PTHR43428:SF1">
    <property type="entry name" value="ARSENATE REDUCTASE"/>
    <property type="match status" value="1"/>
</dbReference>
<accession>A0A2M9BBY2</accession>
<evidence type="ECO:0000313" key="4">
    <source>
        <dbReference type="Proteomes" id="UP000230161"/>
    </source>
</evidence>
<dbReference type="InterPro" id="IPR011991">
    <property type="entry name" value="ArsR-like_HTH"/>
</dbReference>
<feature type="domain" description="HTH arsR-type" evidence="2">
    <location>
        <begin position="1"/>
        <end position="89"/>
    </location>
</feature>
<dbReference type="Pfam" id="PF12840">
    <property type="entry name" value="HTH_20"/>
    <property type="match status" value="1"/>
</dbReference>
<dbReference type="SUPFAM" id="SSF52788">
    <property type="entry name" value="Phosphotyrosine protein phosphatases I"/>
    <property type="match status" value="1"/>
</dbReference>
<dbReference type="InterPro" id="IPR036196">
    <property type="entry name" value="Ptyr_pPase_sf"/>
</dbReference>
<dbReference type="InterPro" id="IPR023485">
    <property type="entry name" value="Ptyr_pPase"/>
</dbReference>
<dbReference type="Proteomes" id="UP000230161">
    <property type="component" value="Unassembled WGS sequence"/>
</dbReference>
<dbReference type="AlphaFoldDB" id="A0A2M9BBY2"/>
<dbReference type="PANTHER" id="PTHR43428">
    <property type="entry name" value="ARSENATE REDUCTASE"/>
    <property type="match status" value="1"/>
</dbReference>
<sequence>MARYAALADPVRLRIMDLLTLGDAAPVELQAELGVSSSLLAHHLNQLEHAGLLLRTRSEADRRRTYLHLAPGAFTGLTPSPALGVRRVVFVCTGNSARSQLAAALWHDASDIPVASAGTHPADAIEPGAIAAADRHGLTLRAARPRTLAEVLDVDDFVVTVCDTAHEELAGEGRVHWSVPDPVRDGSDAAFDAAFEDIAARIQSLAPRLTTTKG</sequence>
<dbReference type="CDD" id="cd00090">
    <property type="entry name" value="HTH_ARSR"/>
    <property type="match status" value="1"/>
</dbReference>
<evidence type="ECO:0000259" key="2">
    <source>
        <dbReference type="PROSITE" id="PS50987"/>
    </source>
</evidence>
<dbReference type="Pfam" id="PF01451">
    <property type="entry name" value="LMWPc"/>
    <property type="match status" value="1"/>
</dbReference>
<dbReference type="SUPFAM" id="SSF46785">
    <property type="entry name" value="Winged helix' DNA-binding domain"/>
    <property type="match status" value="1"/>
</dbReference>
<protein>
    <submittedName>
        <fullName evidence="3">Protein-tyrosine-phosphatase</fullName>
    </submittedName>
</protein>
<comment type="caution">
    <text evidence="3">The sequence shown here is derived from an EMBL/GenBank/DDBJ whole genome shotgun (WGS) entry which is preliminary data.</text>
</comment>
<keyword evidence="1" id="KW-0059">Arsenical resistance</keyword>
<evidence type="ECO:0000256" key="1">
    <source>
        <dbReference type="ARBA" id="ARBA00022849"/>
    </source>
</evidence>
<dbReference type="GO" id="GO:0003700">
    <property type="term" value="F:DNA-binding transcription factor activity"/>
    <property type="evidence" value="ECO:0007669"/>
    <property type="project" value="InterPro"/>
</dbReference>
<dbReference type="InterPro" id="IPR036390">
    <property type="entry name" value="WH_DNA-bd_sf"/>
</dbReference>
<dbReference type="Gene3D" id="1.10.10.10">
    <property type="entry name" value="Winged helix-like DNA-binding domain superfamily/Winged helix DNA-binding domain"/>
    <property type="match status" value="1"/>
</dbReference>
<dbReference type="PRINTS" id="PR00778">
    <property type="entry name" value="HTHARSR"/>
</dbReference>